<feature type="compositionally biased region" description="Low complexity" evidence="3">
    <location>
        <begin position="365"/>
        <end position="378"/>
    </location>
</feature>
<feature type="compositionally biased region" description="Polar residues" evidence="3">
    <location>
        <begin position="499"/>
        <end position="510"/>
    </location>
</feature>
<accession>A0A165SE31</accession>
<dbReference type="GO" id="GO:0005634">
    <property type="term" value="C:nucleus"/>
    <property type="evidence" value="ECO:0007669"/>
    <property type="project" value="UniProtKB-SubCell"/>
</dbReference>
<feature type="compositionally biased region" description="Polar residues" evidence="3">
    <location>
        <begin position="565"/>
        <end position="576"/>
    </location>
</feature>
<dbReference type="InterPro" id="IPR025151">
    <property type="entry name" value="ELYS_dom"/>
</dbReference>
<protein>
    <recommendedName>
        <fullName evidence="4">ELYS-like domain-containing protein</fullName>
    </recommendedName>
</protein>
<feature type="compositionally biased region" description="Basic residues" evidence="3">
    <location>
        <begin position="627"/>
        <end position="639"/>
    </location>
</feature>
<dbReference type="Pfam" id="PF13934">
    <property type="entry name" value="ELYS"/>
    <property type="match status" value="1"/>
</dbReference>
<name>A0A165SE31_9APHY</name>
<keyword evidence="6" id="KW-1185">Reference proteome</keyword>
<evidence type="ECO:0000313" key="5">
    <source>
        <dbReference type="EMBL" id="KZT71853.1"/>
    </source>
</evidence>
<dbReference type="Proteomes" id="UP000076727">
    <property type="component" value="Unassembled WGS sequence"/>
</dbReference>
<keyword evidence="2" id="KW-0539">Nucleus</keyword>
<feature type="domain" description="ELYS-like" evidence="4">
    <location>
        <begin position="43"/>
        <end position="253"/>
    </location>
</feature>
<comment type="subcellular location">
    <subcellularLocation>
        <location evidence="1">Nucleus</location>
    </subcellularLocation>
</comment>
<evidence type="ECO:0000256" key="1">
    <source>
        <dbReference type="ARBA" id="ARBA00004123"/>
    </source>
</evidence>
<sequence>MDIDIQDEAAGLLALFETEPDKFAWQDPIPREIEEQRVRMSDTLIFDVLLAEGGIRHAKTLYPPTDVATLERLLEAICNSTYDAVKQDSLIYFLLKWHRDERAADFSESRCIQPQFVILADAYWHLDTGIEIERAVSLLSDQRLTADYISKIVQALSLSENSHAAIRKYVYTVQPLLTEPRDMDTYAVALADSSLAEAWRYQRTFSEKSQSRQRLVKKILDFCLTPKPRLLQLKDLLAIHLTAYEQSLLHSYAIDPPAKLPVASVSAIQDLACLRLVQAGEYAAAIKLDRQLPPGGIAAKERRQMMDELMGSMPLAERQLLELELEQLTAPPRPNLSASQSRTNKMTNSMDLSMSWESVRTPQVSTASKSAPSAASASHQPNGTPGAAPPTISQRSGAPRFGAPLGATPHTEMFAPLSFSPNTSTAPTFPPSISAGRAPLIGSTARQATPSSSAARPSVSAARPGSLFETAGSANQTPNAFYTPPTSISAGAKRMFAQDTPTAGRVSTSPRRPEVASAASAGATTVDADVTMQTDEDAIAADLAGVTQADTSLAENTGAMEESESPTIEFSTSVFGTSADRPRVSARRMRQEKSDSPFIPGAFGPVTTDDESERERISMPPPPPPTRKPRASASTRRRNSPSPPPPPRKTRATRSNSSAKRKDLTRSIPGGFADEEEEEEDAVPPLPPPTPATKKGRKPRASRASEKDEMTTEELTRPRRSTRLSTAPSVGESSPEPSPTKPSTKTRSTRKLAAGATAPAKSSRRKR</sequence>
<reference evidence="5 6" key="1">
    <citation type="journal article" date="2016" name="Mol. Biol. Evol.">
        <title>Comparative Genomics of Early-Diverging Mushroom-Forming Fungi Provides Insights into the Origins of Lignocellulose Decay Capabilities.</title>
        <authorList>
            <person name="Nagy L.G."/>
            <person name="Riley R."/>
            <person name="Tritt A."/>
            <person name="Adam C."/>
            <person name="Daum C."/>
            <person name="Floudas D."/>
            <person name="Sun H."/>
            <person name="Yadav J.S."/>
            <person name="Pangilinan J."/>
            <person name="Larsson K.H."/>
            <person name="Matsuura K."/>
            <person name="Barry K."/>
            <person name="Labutti K."/>
            <person name="Kuo R."/>
            <person name="Ohm R.A."/>
            <person name="Bhattacharya S.S."/>
            <person name="Shirouzu T."/>
            <person name="Yoshinaga Y."/>
            <person name="Martin F.M."/>
            <person name="Grigoriev I.V."/>
            <person name="Hibbett D.S."/>
        </authorList>
    </citation>
    <scope>NUCLEOTIDE SEQUENCE [LARGE SCALE GENOMIC DNA]</scope>
    <source>
        <strain evidence="5 6">L-15889</strain>
    </source>
</reference>
<feature type="compositionally biased region" description="Acidic residues" evidence="3">
    <location>
        <begin position="673"/>
        <end position="682"/>
    </location>
</feature>
<feature type="compositionally biased region" description="Low complexity" evidence="3">
    <location>
        <begin position="723"/>
        <end position="746"/>
    </location>
</feature>
<feature type="compositionally biased region" description="Low complexity" evidence="3">
    <location>
        <begin position="443"/>
        <end position="463"/>
    </location>
</feature>
<proteinExistence type="predicted"/>
<feature type="region of interest" description="Disordered" evidence="3">
    <location>
        <begin position="357"/>
        <end position="463"/>
    </location>
</feature>
<dbReference type="AlphaFoldDB" id="A0A165SE31"/>
<feature type="region of interest" description="Disordered" evidence="3">
    <location>
        <begin position="555"/>
        <end position="767"/>
    </location>
</feature>
<evidence type="ECO:0000256" key="2">
    <source>
        <dbReference type="ARBA" id="ARBA00023242"/>
    </source>
</evidence>
<dbReference type="OrthoDB" id="20729at2759"/>
<evidence type="ECO:0000313" key="6">
    <source>
        <dbReference type="Proteomes" id="UP000076727"/>
    </source>
</evidence>
<feature type="region of interest" description="Disordered" evidence="3">
    <location>
        <begin position="499"/>
        <end position="522"/>
    </location>
</feature>
<evidence type="ECO:0000259" key="4">
    <source>
        <dbReference type="Pfam" id="PF13934"/>
    </source>
</evidence>
<dbReference type="STRING" id="1314783.A0A165SE31"/>
<evidence type="ECO:0000256" key="3">
    <source>
        <dbReference type="SAM" id="MobiDB-lite"/>
    </source>
</evidence>
<feature type="compositionally biased region" description="Basic and acidic residues" evidence="3">
    <location>
        <begin position="703"/>
        <end position="717"/>
    </location>
</feature>
<gene>
    <name evidence="5" type="ORF">DAEQUDRAFT_763355</name>
</gene>
<dbReference type="EMBL" id="KV429043">
    <property type="protein sequence ID" value="KZT71853.1"/>
    <property type="molecule type" value="Genomic_DNA"/>
</dbReference>
<organism evidence="5 6">
    <name type="scientific">Daedalea quercina L-15889</name>
    <dbReference type="NCBI Taxonomy" id="1314783"/>
    <lineage>
        <taxon>Eukaryota</taxon>
        <taxon>Fungi</taxon>
        <taxon>Dikarya</taxon>
        <taxon>Basidiomycota</taxon>
        <taxon>Agaricomycotina</taxon>
        <taxon>Agaricomycetes</taxon>
        <taxon>Polyporales</taxon>
        <taxon>Fomitopsis</taxon>
    </lineage>
</organism>